<protein>
    <recommendedName>
        <fullName evidence="1">Ig-like domain-containing protein</fullName>
    </recommendedName>
</protein>
<gene>
    <name evidence="2" type="ORF">NEMBOFW57_006113</name>
</gene>
<evidence type="ECO:0000313" key="2">
    <source>
        <dbReference type="EMBL" id="KAG7289737.1"/>
    </source>
</evidence>
<dbReference type="AlphaFoldDB" id="A0AAD4EYA5"/>
<dbReference type="PROSITE" id="PS50835">
    <property type="entry name" value="IG_LIKE"/>
    <property type="match status" value="1"/>
</dbReference>
<dbReference type="EMBL" id="JAHCVI010000002">
    <property type="protein sequence ID" value="KAG7289737.1"/>
    <property type="molecule type" value="Genomic_DNA"/>
</dbReference>
<proteinExistence type="predicted"/>
<dbReference type="InterPro" id="IPR007110">
    <property type="entry name" value="Ig-like_dom"/>
</dbReference>
<evidence type="ECO:0000313" key="3">
    <source>
        <dbReference type="Proteomes" id="UP001197093"/>
    </source>
</evidence>
<comment type="caution">
    <text evidence="2">The sequence shown here is derived from an EMBL/GenBank/DDBJ whole genome shotgun (WGS) entry which is preliminary data.</text>
</comment>
<feature type="domain" description="Ig-like" evidence="1">
    <location>
        <begin position="282"/>
        <end position="324"/>
    </location>
</feature>
<sequence length="587" mass="63610">MDQVVGRLQAALAAATNEVTVAAANINFDFSIVKYEAPEEFQPVGQLLSDRRKRDAEDGKSHTTARRLAALFEGVCPKTPALVTAYGKRASDIATQATSNVSKDHFASVFSQYTGVDATSMWAAATSSSNGAEGGAIHVHLLACMLASAWDAPEATSIWVEIVAGRRHEIALEVDRGGAVPFATAAAALQAEIPRQQLAEWDASARAWLEVANSVKTKEQTQLRLILQNIKLLMGGEGCLTTNVVGAWVRAVTVMDNLISGIPQEVSDGSAIVGLMAWHLYPEIHVFGRRNVELKMKDDLVPPGGILTLGCSPSATTPKSGITWSLSLSKLRYYGKAVQATATLQGDSSRLTADEFRMALVGCLLRVWNTPPADDQRVIQVLGDLARAVLQGFLDKSAARGPLWPEARDNGRLPWRVVHGMGAFDGQPVDLFVSTSMHLGFTQWERSMDMADSHGKQDVQFTKMESVVSIREAGRWIGDGDVVAALKSPFIYSWPEQPLCDHTTSEPPESVSLKSISNWDELRECQSGLAVVRVHGNWLARLAVTAYLAQRADQAAGAGARITLLPSSVCWRCLMHHNQSHSGVFIY</sequence>
<reference evidence="2" key="1">
    <citation type="submission" date="2023-02" db="EMBL/GenBank/DDBJ databases">
        <authorList>
            <person name="Palmer J.M."/>
        </authorList>
    </citation>
    <scope>NUCLEOTIDE SEQUENCE</scope>
    <source>
        <strain evidence="2">FW57</strain>
    </source>
</reference>
<dbReference type="Proteomes" id="UP001197093">
    <property type="component" value="Unassembled WGS sequence"/>
</dbReference>
<evidence type="ECO:0000259" key="1">
    <source>
        <dbReference type="PROSITE" id="PS50835"/>
    </source>
</evidence>
<accession>A0AAD4EYA5</accession>
<keyword evidence="3" id="KW-1185">Reference proteome</keyword>
<organism evidence="2 3">
    <name type="scientific">Staphylotrichum longicolle</name>
    <dbReference type="NCBI Taxonomy" id="669026"/>
    <lineage>
        <taxon>Eukaryota</taxon>
        <taxon>Fungi</taxon>
        <taxon>Dikarya</taxon>
        <taxon>Ascomycota</taxon>
        <taxon>Pezizomycotina</taxon>
        <taxon>Sordariomycetes</taxon>
        <taxon>Sordariomycetidae</taxon>
        <taxon>Sordariales</taxon>
        <taxon>Chaetomiaceae</taxon>
        <taxon>Staphylotrichum</taxon>
    </lineage>
</organism>
<name>A0AAD4EYA5_9PEZI</name>